<feature type="region of interest" description="Disordered" evidence="1">
    <location>
        <begin position="314"/>
        <end position="345"/>
    </location>
</feature>
<dbReference type="EMBL" id="JAUQYP010000001">
    <property type="protein sequence ID" value="MDO8107795.1"/>
    <property type="molecule type" value="Genomic_DNA"/>
</dbReference>
<evidence type="ECO:0000256" key="2">
    <source>
        <dbReference type="SAM" id="Phobius"/>
    </source>
</evidence>
<proteinExistence type="predicted"/>
<keyword evidence="2" id="KW-0472">Membrane</keyword>
<organism evidence="3 4">
    <name type="scientific">Actinotalea lenta</name>
    <dbReference type="NCBI Taxonomy" id="3064654"/>
    <lineage>
        <taxon>Bacteria</taxon>
        <taxon>Bacillati</taxon>
        <taxon>Actinomycetota</taxon>
        <taxon>Actinomycetes</taxon>
        <taxon>Micrococcales</taxon>
        <taxon>Cellulomonadaceae</taxon>
        <taxon>Actinotalea</taxon>
    </lineage>
</organism>
<feature type="compositionally biased region" description="Pro residues" evidence="1">
    <location>
        <begin position="321"/>
        <end position="331"/>
    </location>
</feature>
<feature type="transmembrane region" description="Helical" evidence="2">
    <location>
        <begin position="12"/>
        <end position="40"/>
    </location>
</feature>
<keyword evidence="2" id="KW-0812">Transmembrane</keyword>
<dbReference type="Proteomes" id="UP001232536">
    <property type="component" value="Unassembled WGS sequence"/>
</dbReference>
<evidence type="ECO:0000256" key="1">
    <source>
        <dbReference type="SAM" id="MobiDB-lite"/>
    </source>
</evidence>
<protein>
    <submittedName>
        <fullName evidence="3">Prepilin-type N-terminal cleavage/methylation domain-containing protein</fullName>
    </submittedName>
</protein>
<keyword evidence="2" id="KW-1133">Transmembrane helix</keyword>
<dbReference type="InterPro" id="IPR012902">
    <property type="entry name" value="N_methyl_site"/>
</dbReference>
<name>A0ABT9DA55_9CELL</name>
<evidence type="ECO:0000313" key="4">
    <source>
        <dbReference type="Proteomes" id="UP001232536"/>
    </source>
</evidence>
<dbReference type="RefSeq" id="WP_304601402.1">
    <property type="nucleotide sequence ID" value="NZ_JAUQYP010000001.1"/>
</dbReference>
<feature type="compositionally biased region" description="Low complexity" evidence="1">
    <location>
        <begin position="332"/>
        <end position="345"/>
    </location>
</feature>
<keyword evidence="4" id="KW-1185">Reference proteome</keyword>
<accession>A0ABT9DA55</accession>
<sequence>MAPQRTARPDDGFGLIEMVVALLIAGVVFGALATTLVAGLRTSLYGRQNQQATDAMTAELERLRAVDFGSLTMDSTDLAGDPRILNCSGTPCLMVDGTPETLVLGTGGAVTPHIKTVDDGTAAGVANQTVNGTTFTVSSYITASDQPVDQAVRATVFVNWTTGSTPHERSISSMIAFTQRGLPLPRFKLEMPVTSMAVNPGGTLTYEVTLLNQGAPDRWDITLSGWSTGWSLVADTDGDGTLSAGDTPLADTTMNGQPDTGRVDPSTTFRFFLTRTTTTGAALGTFDTTVTATSVGQPSATGASASVTATSTITTGVIGPTPGPTPTPSTSPPTTETTCAAPSVGSVTGVGNGNYSVREYALHNDGVGPSTTQAQMYFNSTGPDEPYLPEYSTDVAPTTTGRVIQASGALPDAAGTLALTDPHQYADWQMTAESNTRLDGTGVLRLWIAADGGTAPTQAEVVLYSASTASGSRSVLADTSISLPTGCSGFQEVYVTLPDVPQPQIARNGVFGVRIAVAGGNGRLGYDVPGQMPAAFQIGVK</sequence>
<evidence type="ECO:0000313" key="3">
    <source>
        <dbReference type="EMBL" id="MDO8107795.1"/>
    </source>
</evidence>
<dbReference type="Pfam" id="PF07963">
    <property type="entry name" value="N_methyl"/>
    <property type="match status" value="1"/>
</dbReference>
<dbReference type="NCBIfam" id="TIGR02532">
    <property type="entry name" value="IV_pilin_GFxxxE"/>
    <property type="match status" value="1"/>
</dbReference>
<comment type="caution">
    <text evidence="3">The sequence shown here is derived from an EMBL/GenBank/DDBJ whole genome shotgun (WGS) entry which is preliminary data.</text>
</comment>
<gene>
    <name evidence="3" type="ORF">Q6348_11360</name>
</gene>
<reference evidence="3 4" key="1">
    <citation type="submission" date="2023-07" db="EMBL/GenBank/DDBJ databases">
        <title>Description of novel actinomycetes strains, isolated from tidal flat sediment.</title>
        <authorList>
            <person name="Lu C."/>
        </authorList>
    </citation>
    <scope>NUCLEOTIDE SEQUENCE [LARGE SCALE GENOMIC DNA]</scope>
    <source>
        <strain evidence="3 4">SYSU T00b441</strain>
    </source>
</reference>